<proteinExistence type="predicted"/>
<evidence type="ECO:0000313" key="2">
    <source>
        <dbReference type="EMBL" id="CAK7345250.1"/>
    </source>
</evidence>
<comment type="caution">
    <text evidence="2">The sequence shown here is derived from an EMBL/GenBank/DDBJ whole genome shotgun (WGS) entry which is preliminary data.</text>
</comment>
<feature type="compositionally biased region" description="Basic and acidic residues" evidence="1">
    <location>
        <begin position="86"/>
        <end position="98"/>
    </location>
</feature>
<reference evidence="2 3" key="1">
    <citation type="submission" date="2024-01" db="EMBL/GenBank/DDBJ databases">
        <authorList>
            <person name="Waweru B."/>
        </authorList>
    </citation>
    <scope>NUCLEOTIDE SEQUENCE [LARGE SCALE GENOMIC DNA]</scope>
</reference>
<evidence type="ECO:0000256" key="1">
    <source>
        <dbReference type="SAM" id="MobiDB-lite"/>
    </source>
</evidence>
<dbReference type="Proteomes" id="UP001314170">
    <property type="component" value="Unassembled WGS sequence"/>
</dbReference>
<keyword evidence="3" id="KW-1185">Reference proteome</keyword>
<dbReference type="AlphaFoldDB" id="A0AAV1S4N4"/>
<sequence>MREVGKEGTHTWNYTTLMGEKTCMVDPIVGGDGDLRGILFSIKERIPKVREEEGEKRVKHLILKVERDGWERGSRNRGIKRIPPYGKDDSSSREGDKF</sequence>
<gene>
    <name evidence="2" type="ORF">DCAF_LOCUS18169</name>
</gene>
<accession>A0AAV1S4N4</accession>
<name>A0AAV1S4N4_9ROSI</name>
<dbReference type="EMBL" id="CAWUPB010001167">
    <property type="protein sequence ID" value="CAK7345250.1"/>
    <property type="molecule type" value="Genomic_DNA"/>
</dbReference>
<evidence type="ECO:0000313" key="3">
    <source>
        <dbReference type="Proteomes" id="UP001314170"/>
    </source>
</evidence>
<protein>
    <submittedName>
        <fullName evidence="2">Uncharacterized protein</fullName>
    </submittedName>
</protein>
<feature type="region of interest" description="Disordered" evidence="1">
    <location>
        <begin position="70"/>
        <end position="98"/>
    </location>
</feature>
<organism evidence="2 3">
    <name type="scientific">Dovyalis caffra</name>
    <dbReference type="NCBI Taxonomy" id="77055"/>
    <lineage>
        <taxon>Eukaryota</taxon>
        <taxon>Viridiplantae</taxon>
        <taxon>Streptophyta</taxon>
        <taxon>Embryophyta</taxon>
        <taxon>Tracheophyta</taxon>
        <taxon>Spermatophyta</taxon>
        <taxon>Magnoliopsida</taxon>
        <taxon>eudicotyledons</taxon>
        <taxon>Gunneridae</taxon>
        <taxon>Pentapetalae</taxon>
        <taxon>rosids</taxon>
        <taxon>fabids</taxon>
        <taxon>Malpighiales</taxon>
        <taxon>Salicaceae</taxon>
        <taxon>Flacourtieae</taxon>
        <taxon>Dovyalis</taxon>
    </lineage>
</organism>
<feature type="non-terminal residue" evidence="2">
    <location>
        <position position="98"/>
    </location>
</feature>